<dbReference type="AlphaFoldDB" id="A0A4Y2KUM5"/>
<protein>
    <recommendedName>
        <fullName evidence="3">EGF-like domain-containing protein</fullName>
    </recommendedName>
</protein>
<evidence type="ECO:0008006" key="3">
    <source>
        <dbReference type="Google" id="ProtNLM"/>
    </source>
</evidence>
<proteinExistence type="predicted"/>
<dbReference type="OrthoDB" id="9908153at2759"/>
<keyword evidence="2" id="KW-1185">Reference proteome</keyword>
<reference evidence="1 2" key="1">
    <citation type="journal article" date="2019" name="Sci. Rep.">
        <title>Orb-weaving spider Araneus ventricosus genome elucidates the spidroin gene catalogue.</title>
        <authorList>
            <person name="Kono N."/>
            <person name="Nakamura H."/>
            <person name="Ohtoshi R."/>
            <person name="Moran D.A.P."/>
            <person name="Shinohara A."/>
            <person name="Yoshida Y."/>
            <person name="Fujiwara M."/>
            <person name="Mori M."/>
            <person name="Tomita M."/>
            <person name="Arakawa K."/>
        </authorList>
    </citation>
    <scope>NUCLEOTIDE SEQUENCE [LARGE SCALE GENOMIC DNA]</scope>
</reference>
<sequence length="245" mass="27152">METRFCAKSELYFGVAPNLPLELLQKFLSFSSIWVLPCRRMTPSLNMPERLRRMNSRWPSDNFLFPKLNEHLPGTRFSSEACLCKNGNCVNEGGKHICKCDPGYGNSRGTSCKACECGPDSNCTFSGLFQQKKCICKPGYFAVDGKCVACVSICKNGNCVNEGGKQICKCNPGFGNFVETTCIACKCGPDISCMWSQGQRDRKICFCKTGYTQLHNECVAVSFTALSIETIFFASRNEALFADEV</sequence>
<evidence type="ECO:0000313" key="1">
    <source>
        <dbReference type="EMBL" id="GBN06194.1"/>
    </source>
</evidence>
<accession>A0A4Y2KUM5</accession>
<dbReference type="Proteomes" id="UP000499080">
    <property type="component" value="Unassembled WGS sequence"/>
</dbReference>
<comment type="caution">
    <text evidence="1">The sequence shown here is derived from an EMBL/GenBank/DDBJ whole genome shotgun (WGS) entry which is preliminary data.</text>
</comment>
<evidence type="ECO:0000313" key="2">
    <source>
        <dbReference type="Proteomes" id="UP000499080"/>
    </source>
</evidence>
<gene>
    <name evidence="1" type="ORF">AVEN_71648_1</name>
</gene>
<organism evidence="1 2">
    <name type="scientific">Araneus ventricosus</name>
    <name type="common">Orbweaver spider</name>
    <name type="synonym">Epeira ventricosa</name>
    <dbReference type="NCBI Taxonomy" id="182803"/>
    <lineage>
        <taxon>Eukaryota</taxon>
        <taxon>Metazoa</taxon>
        <taxon>Ecdysozoa</taxon>
        <taxon>Arthropoda</taxon>
        <taxon>Chelicerata</taxon>
        <taxon>Arachnida</taxon>
        <taxon>Araneae</taxon>
        <taxon>Araneomorphae</taxon>
        <taxon>Entelegynae</taxon>
        <taxon>Araneoidea</taxon>
        <taxon>Araneidae</taxon>
        <taxon>Araneus</taxon>
    </lineage>
</organism>
<dbReference type="EMBL" id="BGPR01005040">
    <property type="protein sequence ID" value="GBN06194.1"/>
    <property type="molecule type" value="Genomic_DNA"/>
</dbReference>
<name>A0A4Y2KUM5_ARAVE</name>